<dbReference type="InterPro" id="IPR051287">
    <property type="entry name" value="TCR_variable_region"/>
</dbReference>
<keyword evidence="5" id="KW-1279">T cell receptor</keyword>
<dbReference type="InterPro" id="IPR013783">
    <property type="entry name" value="Ig-like_fold"/>
</dbReference>
<dbReference type="SMART" id="SM00409">
    <property type="entry name" value="IG"/>
    <property type="match status" value="2"/>
</dbReference>
<organism evidence="8 9">
    <name type="scientific">Xyrichtys novacula</name>
    <name type="common">Pearly razorfish</name>
    <name type="synonym">Hemipteronotus novacula</name>
    <dbReference type="NCBI Taxonomy" id="13765"/>
    <lineage>
        <taxon>Eukaryota</taxon>
        <taxon>Metazoa</taxon>
        <taxon>Chordata</taxon>
        <taxon>Craniata</taxon>
        <taxon>Vertebrata</taxon>
        <taxon>Euteleostomi</taxon>
        <taxon>Actinopterygii</taxon>
        <taxon>Neopterygii</taxon>
        <taxon>Teleostei</taxon>
        <taxon>Neoteleostei</taxon>
        <taxon>Acanthomorphata</taxon>
        <taxon>Eupercaria</taxon>
        <taxon>Labriformes</taxon>
        <taxon>Labridae</taxon>
        <taxon>Xyrichtys</taxon>
    </lineage>
</organism>
<feature type="domain" description="Ig-like" evidence="7">
    <location>
        <begin position="131"/>
        <end position="236"/>
    </location>
</feature>
<evidence type="ECO:0000256" key="1">
    <source>
        <dbReference type="ARBA" id="ARBA00022729"/>
    </source>
</evidence>
<feature type="domain" description="Ig-like" evidence="7">
    <location>
        <begin position="23"/>
        <end position="107"/>
    </location>
</feature>
<dbReference type="Pfam" id="PF07686">
    <property type="entry name" value="V-set"/>
    <property type="match status" value="2"/>
</dbReference>
<accession>A0AAV1GIY1</accession>
<evidence type="ECO:0000256" key="6">
    <source>
        <dbReference type="SAM" id="SignalP"/>
    </source>
</evidence>
<dbReference type="AlphaFoldDB" id="A0AAV1GIY1"/>
<name>A0AAV1GIY1_XYRNO</name>
<dbReference type="EMBL" id="OY660877">
    <property type="protein sequence ID" value="CAJ1073121.1"/>
    <property type="molecule type" value="Genomic_DNA"/>
</dbReference>
<dbReference type="SUPFAM" id="SSF48726">
    <property type="entry name" value="Immunoglobulin"/>
    <property type="match status" value="2"/>
</dbReference>
<gene>
    <name evidence="8" type="ORF">XNOV1_A028372</name>
</gene>
<protein>
    <recommendedName>
        <fullName evidence="7">Ig-like domain-containing protein</fullName>
    </recommendedName>
</protein>
<keyword evidence="9" id="KW-1185">Reference proteome</keyword>
<dbReference type="SMART" id="SM00406">
    <property type="entry name" value="IGv"/>
    <property type="match status" value="2"/>
</dbReference>
<reference evidence="8" key="1">
    <citation type="submission" date="2023-08" db="EMBL/GenBank/DDBJ databases">
        <authorList>
            <person name="Alioto T."/>
            <person name="Alioto T."/>
            <person name="Gomez Garrido J."/>
        </authorList>
    </citation>
    <scope>NUCLEOTIDE SEQUENCE</scope>
</reference>
<dbReference type="Gene3D" id="2.60.40.10">
    <property type="entry name" value="Immunoglobulins"/>
    <property type="match status" value="2"/>
</dbReference>
<evidence type="ECO:0000259" key="7">
    <source>
        <dbReference type="PROSITE" id="PS50835"/>
    </source>
</evidence>
<dbReference type="InterPro" id="IPR003599">
    <property type="entry name" value="Ig_sub"/>
</dbReference>
<keyword evidence="3" id="KW-0675">Receptor</keyword>
<dbReference type="GO" id="GO:0042101">
    <property type="term" value="C:T cell receptor complex"/>
    <property type="evidence" value="ECO:0007669"/>
    <property type="project" value="UniProtKB-KW"/>
</dbReference>
<evidence type="ECO:0000313" key="9">
    <source>
        <dbReference type="Proteomes" id="UP001178508"/>
    </source>
</evidence>
<feature type="chain" id="PRO_5043662268" description="Ig-like domain-containing protein" evidence="6">
    <location>
        <begin position="19"/>
        <end position="239"/>
    </location>
</feature>
<dbReference type="GO" id="GO:0002250">
    <property type="term" value="P:adaptive immune response"/>
    <property type="evidence" value="ECO:0007669"/>
    <property type="project" value="UniProtKB-KW"/>
</dbReference>
<evidence type="ECO:0000256" key="2">
    <source>
        <dbReference type="ARBA" id="ARBA00023130"/>
    </source>
</evidence>
<sequence>MCLYLFLVGSNFIALASMNTIKPVSPEETVKEGTNINLTCTYDGAINNVQWYRQYQKSRPEFLLYITEYGLIHPTDSNFPAYIDKDKKRVDLQISSAAVTDSAVYYCASPEFIDHLFFCLFSSSSECKGEDSVTQTEGEIFAFEGHTVTLNCTFETSYGTSTLFWYRQDLQDFPKYMLRCFSGTTEFASESDKDRFNATIKEKSVNLEIQNLHLSDSAVYYCALRPTVTGNTKTLYKNH</sequence>
<dbReference type="InterPro" id="IPR007110">
    <property type="entry name" value="Ig-like_dom"/>
</dbReference>
<evidence type="ECO:0000256" key="3">
    <source>
        <dbReference type="ARBA" id="ARBA00023170"/>
    </source>
</evidence>
<evidence type="ECO:0000256" key="4">
    <source>
        <dbReference type="ARBA" id="ARBA00023319"/>
    </source>
</evidence>
<evidence type="ECO:0000313" key="8">
    <source>
        <dbReference type="EMBL" id="CAJ1073121.1"/>
    </source>
</evidence>
<dbReference type="InterPro" id="IPR013106">
    <property type="entry name" value="Ig_V-set"/>
</dbReference>
<dbReference type="PANTHER" id="PTHR19367">
    <property type="entry name" value="T-CELL RECEPTOR ALPHA CHAIN V REGION"/>
    <property type="match status" value="1"/>
</dbReference>
<dbReference type="PANTHER" id="PTHR19367:SF18">
    <property type="entry name" value="T CELL RECEPTOR ALPHA VARIABLE 16"/>
    <property type="match status" value="1"/>
</dbReference>
<dbReference type="PROSITE" id="PS50835">
    <property type="entry name" value="IG_LIKE"/>
    <property type="match status" value="2"/>
</dbReference>
<evidence type="ECO:0000256" key="5">
    <source>
        <dbReference type="ARBA" id="ARBA00043266"/>
    </source>
</evidence>
<keyword evidence="1 6" id="KW-0732">Signal</keyword>
<keyword evidence="5" id="KW-0391">Immunity</keyword>
<dbReference type="Proteomes" id="UP001178508">
    <property type="component" value="Chromosome 14"/>
</dbReference>
<keyword evidence="2" id="KW-1064">Adaptive immunity</keyword>
<keyword evidence="4" id="KW-0393">Immunoglobulin domain</keyword>
<dbReference type="InterPro" id="IPR036179">
    <property type="entry name" value="Ig-like_dom_sf"/>
</dbReference>
<feature type="signal peptide" evidence="6">
    <location>
        <begin position="1"/>
        <end position="18"/>
    </location>
</feature>
<proteinExistence type="predicted"/>